<sequence length="100" mass="11459">MIRAIRSDGRRNTTLYRSRSLSPLVLNRTWPVRFQACASAPPCQIRFRKNNNFRPRAPLGIIRSMLGYTTCVGLLDPCRVVRRSCQLTKPRTSLVLKSII</sequence>
<dbReference type="AlphaFoldDB" id="A0AAE0Y980"/>
<evidence type="ECO:0000313" key="2">
    <source>
        <dbReference type="Proteomes" id="UP001283361"/>
    </source>
</evidence>
<accession>A0AAE0Y980</accession>
<dbReference type="EMBL" id="JAWDGP010006692">
    <property type="protein sequence ID" value="KAK3736728.1"/>
    <property type="molecule type" value="Genomic_DNA"/>
</dbReference>
<protein>
    <submittedName>
        <fullName evidence="1">Uncharacterized protein</fullName>
    </submittedName>
</protein>
<keyword evidence="2" id="KW-1185">Reference proteome</keyword>
<dbReference type="Proteomes" id="UP001283361">
    <property type="component" value="Unassembled WGS sequence"/>
</dbReference>
<reference evidence="1" key="1">
    <citation type="journal article" date="2023" name="G3 (Bethesda)">
        <title>A reference genome for the long-term kleptoplast-retaining sea slug Elysia crispata morphotype clarki.</title>
        <authorList>
            <person name="Eastman K.E."/>
            <person name="Pendleton A.L."/>
            <person name="Shaikh M.A."/>
            <person name="Suttiyut T."/>
            <person name="Ogas R."/>
            <person name="Tomko P."/>
            <person name="Gavelis G."/>
            <person name="Widhalm J.R."/>
            <person name="Wisecaver J.H."/>
        </authorList>
    </citation>
    <scope>NUCLEOTIDE SEQUENCE</scope>
    <source>
        <strain evidence="1">ECLA1</strain>
    </source>
</reference>
<gene>
    <name evidence="1" type="ORF">RRG08_059256</name>
</gene>
<proteinExistence type="predicted"/>
<name>A0AAE0Y980_9GAST</name>
<comment type="caution">
    <text evidence="1">The sequence shown here is derived from an EMBL/GenBank/DDBJ whole genome shotgun (WGS) entry which is preliminary data.</text>
</comment>
<evidence type="ECO:0000313" key="1">
    <source>
        <dbReference type="EMBL" id="KAK3736728.1"/>
    </source>
</evidence>
<organism evidence="1 2">
    <name type="scientific">Elysia crispata</name>
    <name type="common">lettuce slug</name>
    <dbReference type="NCBI Taxonomy" id="231223"/>
    <lineage>
        <taxon>Eukaryota</taxon>
        <taxon>Metazoa</taxon>
        <taxon>Spiralia</taxon>
        <taxon>Lophotrochozoa</taxon>
        <taxon>Mollusca</taxon>
        <taxon>Gastropoda</taxon>
        <taxon>Heterobranchia</taxon>
        <taxon>Euthyneura</taxon>
        <taxon>Panpulmonata</taxon>
        <taxon>Sacoglossa</taxon>
        <taxon>Placobranchoidea</taxon>
        <taxon>Plakobranchidae</taxon>
        <taxon>Elysia</taxon>
    </lineage>
</organism>